<protein>
    <recommendedName>
        <fullName evidence="1">ATPase AAA-type core domain-containing protein</fullName>
    </recommendedName>
</protein>
<dbReference type="EMBL" id="MPTC01000002">
    <property type="protein sequence ID" value="OMD43745.1"/>
    <property type="molecule type" value="Genomic_DNA"/>
</dbReference>
<dbReference type="InterPro" id="IPR051396">
    <property type="entry name" value="Bact_Antivir_Def_Nuclease"/>
</dbReference>
<sequence>MKIEIQNITELIFLKNSQEMTFDKLSSGERKITFLFLEILLNDVDIYLIDEPELSLSLNYQNKIITDLHVLTKNKTLFIATHAPYIYEDFLAIEGNISKEV</sequence>
<organism evidence="2 3">
    <name type="scientific">Paenibacillus odorifer</name>
    <dbReference type="NCBI Taxonomy" id="189426"/>
    <lineage>
        <taxon>Bacteria</taxon>
        <taxon>Bacillati</taxon>
        <taxon>Bacillota</taxon>
        <taxon>Bacilli</taxon>
        <taxon>Bacillales</taxon>
        <taxon>Paenibacillaceae</taxon>
        <taxon>Paenibacillus</taxon>
    </lineage>
</organism>
<name>A0A1R0Y8Q8_9BACL</name>
<dbReference type="InterPro" id="IPR027417">
    <property type="entry name" value="P-loop_NTPase"/>
</dbReference>
<dbReference type="GO" id="GO:0016887">
    <property type="term" value="F:ATP hydrolysis activity"/>
    <property type="evidence" value="ECO:0007669"/>
    <property type="project" value="InterPro"/>
</dbReference>
<gene>
    <name evidence="2" type="ORF">BSK52_03760</name>
</gene>
<evidence type="ECO:0000313" key="3">
    <source>
        <dbReference type="Proteomes" id="UP000187439"/>
    </source>
</evidence>
<dbReference type="PANTHER" id="PTHR43581">
    <property type="entry name" value="ATP/GTP PHOSPHATASE"/>
    <property type="match status" value="1"/>
</dbReference>
<accession>A0A1R0Y8Q8</accession>
<dbReference type="Pfam" id="PF13304">
    <property type="entry name" value="AAA_21"/>
    <property type="match status" value="1"/>
</dbReference>
<dbReference type="InterPro" id="IPR003959">
    <property type="entry name" value="ATPase_AAA_core"/>
</dbReference>
<proteinExistence type="predicted"/>
<dbReference type="AlphaFoldDB" id="A0A1R0Y8Q8"/>
<dbReference type="Proteomes" id="UP000187439">
    <property type="component" value="Unassembled WGS sequence"/>
</dbReference>
<dbReference type="SUPFAM" id="SSF52540">
    <property type="entry name" value="P-loop containing nucleoside triphosphate hydrolases"/>
    <property type="match status" value="1"/>
</dbReference>
<dbReference type="GO" id="GO:0005524">
    <property type="term" value="F:ATP binding"/>
    <property type="evidence" value="ECO:0007669"/>
    <property type="project" value="InterPro"/>
</dbReference>
<reference evidence="2 3" key="1">
    <citation type="submission" date="2016-10" db="EMBL/GenBank/DDBJ databases">
        <title>Paenibacillus species isolates.</title>
        <authorList>
            <person name="Beno S.M."/>
        </authorList>
    </citation>
    <scope>NUCLEOTIDE SEQUENCE [LARGE SCALE GENOMIC DNA]</scope>
    <source>
        <strain evidence="2 3">FSL H7-0710</strain>
    </source>
</reference>
<evidence type="ECO:0000259" key="1">
    <source>
        <dbReference type="Pfam" id="PF13304"/>
    </source>
</evidence>
<dbReference type="Gene3D" id="3.40.50.300">
    <property type="entry name" value="P-loop containing nucleotide triphosphate hydrolases"/>
    <property type="match status" value="1"/>
</dbReference>
<comment type="caution">
    <text evidence="2">The sequence shown here is derived from an EMBL/GenBank/DDBJ whole genome shotgun (WGS) entry which is preliminary data.</text>
</comment>
<evidence type="ECO:0000313" key="2">
    <source>
        <dbReference type="EMBL" id="OMD43745.1"/>
    </source>
</evidence>
<feature type="domain" description="ATPase AAA-type core" evidence="1">
    <location>
        <begin position="15"/>
        <end position="86"/>
    </location>
</feature>
<dbReference type="PANTHER" id="PTHR43581:SF2">
    <property type="entry name" value="EXCINUCLEASE ATPASE SUBUNIT"/>
    <property type="match status" value="1"/>
</dbReference>